<feature type="domain" description="GH16" evidence="11">
    <location>
        <begin position="4"/>
        <end position="212"/>
    </location>
</feature>
<evidence type="ECO:0000256" key="5">
    <source>
        <dbReference type="ARBA" id="ARBA00022801"/>
    </source>
</evidence>
<dbReference type="Pfam" id="PF00722">
    <property type="entry name" value="Glyco_hydro_16"/>
    <property type="match status" value="1"/>
</dbReference>
<evidence type="ECO:0000256" key="1">
    <source>
        <dbReference type="ARBA" id="ARBA00022512"/>
    </source>
</evidence>
<dbReference type="PIRSF" id="PIRSF005604">
    <property type="entry name" value="XET"/>
    <property type="match status" value="1"/>
</dbReference>
<evidence type="ECO:0000256" key="7">
    <source>
        <dbReference type="ARBA" id="ARBA00023211"/>
    </source>
</evidence>
<keyword evidence="13" id="KW-1185">Reference proteome</keyword>
<comment type="function">
    <text evidence="10">Catalyzes xyloglucan endohydrolysis (XEH) and/or endotransglycosylation (XET). Cleaves and religates xyloglucan polymers, an essential constituent of the primary cell wall, and thereby participates in cell wall construction of growing tissues.</text>
</comment>
<keyword evidence="2 10" id="KW-0052">Apoplast</keyword>
<comment type="PTM">
    <text evidence="10">Contains at least one intrachain disulfide bond essential for its enzymatic activity.</text>
</comment>
<keyword evidence="7" id="KW-0464">Manganese</keyword>
<keyword evidence="6" id="KW-1015">Disulfide bond</keyword>
<dbReference type="PANTHER" id="PTHR31062">
    <property type="entry name" value="XYLOGLUCAN ENDOTRANSGLUCOSYLASE/HYDROLASE PROTEIN 8-RELATED"/>
    <property type="match status" value="1"/>
</dbReference>
<dbReference type="InterPro" id="IPR010713">
    <property type="entry name" value="XET_C"/>
</dbReference>
<sequence>MKFLEFTMFLVPFLIFVTHHLGNAEFVNFNENFNVSYGQDHFTTLNRGSIVQLSLDNTSGCGIISKKSYNSGFFEMLIKLPPQRSPGVLTSKTRRHGENHGEIDFEFLGTDGDPFKLQTNIFANDSGGREQRLRLWFDPTKDFHKYAILWNQFQIVLFVDDKPIRVHKKNNRFGVRYPTMPMFLEGTIWNGDNWASGKRKIDWSKAPFQLQYQGFQINGCESRNKNCYSNTFWWNKREYWDLTPHQKTSLQQVRKNYMYYDYCSDRKRFKSECNIK</sequence>
<accession>A0A6A4QC50</accession>
<evidence type="ECO:0000313" key="13">
    <source>
        <dbReference type="Proteomes" id="UP000447434"/>
    </source>
</evidence>
<evidence type="ECO:0000256" key="10">
    <source>
        <dbReference type="RuleBase" id="RU361120"/>
    </source>
</evidence>
<dbReference type="Gene3D" id="2.60.120.200">
    <property type="match status" value="1"/>
</dbReference>
<dbReference type="InterPro" id="IPR000757">
    <property type="entry name" value="Beta-glucanase-like"/>
</dbReference>
<keyword evidence="10" id="KW-0732">Signal</keyword>
<dbReference type="EC" id="2.4.1.207" evidence="10"/>
<comment type="subcellular location">
    <subcellularLocation>
        <location evidence="10">Secreted</location>
        <location evidence="10">Cell wall</location>
    </subcellularLocation>
    <subcellularLocation>
        <location evidence="10">Secreted</location>
        <location evidence="10">Extracellular space</location>
        <location evidence="10">Apoplast</location>
    </subcellularLocation>
</comment>
<keyword evidence="5 10" id="KW-0378">Hydrolase</keyword>
<dbReference type="EMBL" id="WOCE01000007">
    <property type="protein sequence ID" value="KAE9611173.1"/>
    <property type="molecule type" value="Genomic_DNA"/>
</dbReference>
<dbReference type="GO" id="GO:0048046">
    <property type="term" value="C:apoplast"/>
    <property type="evidence" value="ECO:0007669"/>
    <property type="project" value="UniProtKB-SubCell"/>
</dbReference>
<dbReference type="InterPro" id="IPR044791">
    <property type="entry name" value="Beta-glucanase/XTH"/>
</dbReference>
<feature type="signal peptide" evidence="10">
    <location>
        <begin position="1"/>
        <end position="24"/>
    </location>
</feature>
<name>A0A6A4QC50_LUPAL</name>
<gene>
    <name evidence="12" type="ORF">Lalb_Chr07g0194861</name>
</gene>
<dbReference type="InterPro" id="IPR016455">
    <property type="entry name" value="XTH"/>
</dbReference>
<proteinExistence type="inferred from homology"/>
<dbReference type="PROSITE" id="PS51762">
    <property type="entry name" value="GH16_2"/>
    <property type="match status" value="1"/>
</dbReference>
<feature type="active site" description="Nucleophile" evidence="9">
    <location>
        <position position="106"/>
    </location>
</feature>
<evidence type="ECO:0000256" key="9">
    <source>
        <dbReference type="PIRSR" id="PIRSR005604-1"/>
    </source>
</evidence>
<evidence type="ECO:0000256" key="3">
    <source>
        <dbReference type="ARBA" id="ARBA00022525"/>
    </source>
</evidence>
<evidence type="ECO:0000256" key="6">
    <source>
        <dbReference type="ARBA" id="ARBA00023157"/>
    </source>
</evidence>
<dbReference type="Proteomes" id="UP000447434">
    <property type="component" value="Chromosome 7"/>
</dbReference>
<feature type="active site" description="Nucleophile" evidence="9">
    <location>
        <position position="102"/>
    </location>
</feature>
<dbReference type="InterPro" id="IPR013320">
    <property type="entry name" value="ConA-like_dom_sf"/>
</dbReference>
<dbReference type="OrthoDB" id="2015456at2759"/>
<dbReference type="GO" id="GO:0004553">
    <property type="term" value="F:hydrolase activity, hydrolyzing O-glycosyl compounds"/>
    <property type="evidence" value="ECO:0007669"/>
    <property type="project" value="InterPro"/>
</dbReference>
<comment type="caution">
    <text evidence="12">The sequence shown here is derived from an EMBL/GenBank/DDBJ whole genome shotgun (WGS) entry which is preliminary data.</text>
</comment>
<dbReference type="Pfam" id="PF06955">
    <property type="entry name" value="XET_C"/>
    <property type="match status" value="1"/>
</dbReference>
<evidence type="ECO:0000256" key="4">
    <source>
        <dbReference type="ARBA" id="ARBA00022679"/>
    </source>
</evidence>
<dbReference type="AlphaFoldDB" id="A0A6A4QC50"/>
<protein>
    <recommendedName>
        <fullName evidence="10">Xyloglucan endotransglucosylase/hydrolase</fullName>
        <ecNumber evidence="10">2.4.1.207</ecNumber>
    </recommendedName>
</protein>
<evidence type="ECO:0000313" key="12">
    <source>
        <dbReference type="EMBL" id="KAE9611173.1"/>
    </source>
</evidence>
<organism evidence="12 13">
    <name type="scientific">Lupinus albus</name>
    <name type="common">White lupine</name>
    <name type="synonym">Lupinus termis</name>
    <dbReference type="NCBI Taxonomy" id="3870"/>
    <lineage>
        <taxon>Eukaryota</taxon>
        <taxon>Viridiplantae</taxon>
        <taxon>Streptophyta</taxon>
        <taxon>Embryophyta</taxon>
        <taxon>Tracheophyta</taxon>
        <taxon>Spermatophyta</taxon>
        <taxon>Magnoliopsida</taxon>
        <taxon>eudicotyledons</taxon>
        <taxon>Gunneridae</taxon>
        <taxon>Pentapetalae</taxon>
        <taxon>rosids</taxon>
        <taxon>fabids</taxon>
        <taxon>Fabales</taxon>
        <taxon>Fabaceae</taxon>
        <taxon>Papilionoideae</taxon>
        <taxon>50 kb inversion clade</taxon>
        <taxon>genistoids sensu lato</taxon>
        <taxon>core genistoids</taxon>
        <taxon>Genisteae</taxon>
        <taxon>Lupinus</taxon>
    </lineage>
</organism>
<dbReference type="GO" id="GO:0010411">
    <property type="term" value="P:xyloglucan metabolic process"/>
    <property type="evidence" value="ECO:0007669"/>
    <property type="project" value="InterPro"/>
</dbReference>
<keyword evidence="4 10" id="KW-0808">Transferase</keyword>
<dbReference type="SUPFAM" id="SSF49899">
    <property type="entry name" value="Concanavalin A-like lectins/glucanases"/>
    <property type="match status" value="1"/>
</dbReference>
<keyword evidence="10" id="KW-0961">Cell wall biogenesis/degradation</keyword>
<evidence type="ECO:0000259" key="11">
    <source>
        <dbReference type="PROSITE" id="PS51762"/>
    </source>
</evidence>
<dbReference type="GO" id="GO:0071555">
    <property type="term" value="P:cell wall organization"/>
    <property type="evidence" value="ECO:0007669"/>
    <property type="project" value="UniProtKB-KW"/>
</dbReference>
<dbReference type="GO" id="GO:0016762">
    <property type="term" value="F:xyloglucan:xyloglucosyl transferase activity"/>
    <property type="evidence" value="ECO:0007669"/>
    <property type="project" value="UniProtKB-EC"/>
</dbReference>
<keyword evidence="3 10" id="KW-0964">Secreted</keyword>
<evidence type="ECO:0000256" key="2">
    <source>
        <dbReference type="ARBA" id="ARBA00022523"/>
    </source>
</evidence>
<evidence type="ECO:0000256" key="8">
    <source>
        <dbReference type="ARBA" id="ARBA00023295"/>
    </source>
</evidence>
<comment type="similarity">
    <text evidence="10">Belongs to the glycosyl hydrolase 16 family.</text>
</comment>
<reference evidence="13" key="1">
    <citation type="journal article" date="2020" name="Nat. Commun.">
        <title>Genome sequence of the cluster root forming white lupin.</title>
        <authorList>
            <person name="Hufnagel B."/>
            <person name="Marques A."/>
            <person name="Soriano A."/>
            <person name="Marques L."/>
            <person name="Divol F."/>
            <person name="Doumas P."/>
            <person name="Sallet E."/>
            <person name="Mancinotti D."/>
            <person name="Carrere S."/>
            <person name="Marande W."/>
            <person name="Arribat S."/>
            <person name="Keller J."/>
            <person name="Huneau C."/>
            <person name="Blein T."/>
            <person name="Aime D."/>
            <person name="Laguerre M."/>
            <person name="Taylor J."/>
            <person name="Schubert V."/>
            <person name="Nelson M."/>
            <person name="Geu-Flores F."/>
            <person name="Crespi M."/>
            <person name="Gallardo-Guerrero K."/>
            <person name="Delaux P.-M."/>
            <person name="Salse J."/>
            <person name="Berges H."/>
            <person name="Guyot R."/>
            <person name="Gouzy J."/>
            <person name="Peret B."/>
        </authorList>
    </citation>
    <scope>NUCLEOTIDE SEQUENCE [LARGE SCALE GENOMIC DNA]</scope>
    <source>
        <strain evidence="13">cv. Amiga</strain>
    </source>
</reference>
<dbReference type="GO" id="GO:0042546">
    <property type="term" value="P:cell wall biogenesis"/>
    <property type="evidence" value="ECO:0007669"/>
    <property type="project" value="InterPro"/>
</dbReference>
<keyword evidence="8 10" id="KW-0326">Glycosidase</keyword>
<feature type="chain" id="PRO_5025713536" description="Xyloglucan endotransglucosylase/hydrolase" evidence="10">
    <location>
        <begin position="25"/>
        <end position="276"/>
    </location>
</feature>
<keyword evidence="1 10" id="KW-0134">Cell wall</keyword>